<dbReference type="Gene3D" id="3.30.1330.60">
    <property type="entry name" value="OmpA-like domain"/>
    <property type="match status" value="1"/>
</dbReference>
<sequence length="519" mass="55024">MRLRRAAVFAALFICCTLRFAVAQDVTLTSQDGDIVLSGNLLGFDGEFYRVDTIYGELTIDSAGVTCTGNACPDLQAYVADISISGSALMGSVMMPALVEAYARQSTLDATREILDASHYTYTLSDPATGRPAGIFRFRVTTTDEGFADLLANEADIVMAQRGVRPDEVARALEAGMGDLTSAKQSKVLALDAVVPVVAPGNPVTALKPGELAQLFAGTITQWPAPGGSGRRVVLYAASPGSGAGQAMFDQIMDPEDLEMSNNISTFTNTSDLASAVTDDPESLGVTAFSGTGDTKLLHLAAGCIRPIQATRRGVKTGDYPYTAPMFLYQPARRLPKLARGFLSFVSDPAAQLVIRRSGFVDQTPEEISPDDQGSRFANAIASAGERVTLADLQRMTQVLAPMNRLTTTFRTEPGTSDLTAQSRGAVVHLVGALESGRFDGRELLFAGFSDASGAAPAGQSVSLRAAERLREMVLEQLPATVRALFTARVDAFGEAMPIGCDGSPAAREASQRVEVWIR</sequence>
<dbReference type="InterPro" id="IPR024370">
    <property type="entry name" value="PBP_domain"/>
</dbReference>
<keyword evidence="1 2" id="KW-0732">Signal</keyword>
<evidence type="ECO:0000256" key="2">
    <source>
        <dbReference type="SAM" id="SignalP"/>
    </source>
</evidence>
<dbReference type="KEGG" id="rpon:G3256_00630"/>
<dbReference type="InterPro" id="IPR050811">
    <property type="entry name" value="Phosphate_ABC_transporter"/>
</dbReference>
<dbReference type="PANTHER" id="PTHR30570">
    <property type="entry name" value="PERIPLASMIC PHOSPHATE BINDING COMPONENT OF PHOSPHATE ABC TRANSPORTER"/>
    <property type="match status" value="1"/>
</dbReference>
<reference evidence="4 5" key="1">
    <citation type="submission" date="2020-02" db="EMBL/GenBank/DDBJ databases">
        <title>Genome sequence of Roseobacter ponti.</title>
        <authorList>
            <person name="Hollensteiner J."/>
            <person name="Schneider D."/>
            <person name="Poehlein A."/>
            <person name="Daniel R."/>
        </authorList>
    </citation>
    <scope>NUCLEOTIDE SEQUENCE [LARGE SCALE GENOMIC DNA]</scope>
    <source>
        <strain evidence="4 5">DSM 106830</strain>
    </source>
</reference>
<dbReference type="EMBL" id="CP048788">
    <property type="protein sequence ID" value="QJF49776.1"/>
    <property type="molecule type" value="Genomic_DNA"/>
</dbReference>
<feature type="chain" id="PRO_5032767838" evidence="2">
    <location>
        <begin position="24"/>
        <end position="519"/>
    </location>
</feature>
<evidence type="ECO:0000313" key="4">
    <source>
        <dbReference type="EMBL" id="QJF49776.1"/>
    </source>
</evidence>
<dbReference type="RefSeq" id="WP_169639002.1">
    <property type="nucleotide sequence ID" value="NZ_CP048788.1"/>
</dbReference>
<evidence type="ECO:0000259" key="3">
    <source>
        <dbReference type="Pfam" id="PF12849"/>
    </source>
</evidence>
<dbReference type="Proteomes" id="UP000503308">
    <property type="component" value="Chromosome"/>
</dbReference>
<organism evidence="4 5">
    <name type="scientific">Roseobacter ponti</name>
    <dbReference type="NCBI Taxonomy" id="1891787"/>
    <lineage>
        <taxon>Bacteria</taxon>
        <taxon>Pseudomonadati</taxon>
        <taxon>Pseudomonadota</taxon>
        <taxon>Alphaproteobacteria</taxon>
        <taxon>Rhodobacterales</taxon>
        <taxon>Roseobacteraceae</taxon>
        <taxon>Roseobacter</taxon>
    </lineage>
</organism>
<dbReference type="Gene3D" id="3.40.190.10">
    <property type="entry name" value="Periplasmic binding protein-like II"/>
    <property type="match status" value="2"/>
</dbReference>
<dbReference type="InterPro" id="IPR036737">
    <property type="entry name" value="OmpA-like_sf"/>
</dbReference>
<dbReference type="AlphaFoldDB" id="A0A858SS83"/>
<proteinExistence type="predicted"/>
<dbReference type="SUPFAM" id="SSF103088">
    <property type="entry name" value="OmpA-like"/>
    <property type="match status" value="1"/>
</dbReference>
<evidence type="ECO:0000313" key="5">
    <source>
        <dbReference type="Proteomes" id="UP000503308"/>
    </source>
</evidence>
<feature type="domain" description="PBP" evidence="3">
    <location>
        <begin position="137"/>
        <end position="347"/>
    </location>
</feature>
<feature type="signal peptide" evidence="2">
    <location>
        <begin position="1"/>
        <end position="23"/>
    </location>
</feature>
<evidence type="ECO:0000256" key="1">
    <source>
        <dbReference type="ARBA" id="ARBA00022729"/>
    </source>
</evidence>
<protein>
    <submittedName>
        <fullName evidence="4">Cell envelope biogenesis protein OmpA</fullName>
    </submittedName>
</protein>
<name>A0A858SS83_9RHOB</name>
<dbReference type="SUPFAM" id="SSF53850">
    <property type="entry name" value="Periplasmic binding protein-like II"/>
    <property type="match status" value="1"/>
</dbReference>
<dbReference type="PANTHER" id="PTHR30570:SF1">
    <property type="entry name" value="PHOSPHATE-BINDING PROTEIN PSTS"/>
    <property type="match status" value="1"/>
</dbReference>
<accession>A0A858SS83</accession>
<dbReference type="Pfam" id="PF12849">
    <property type="entry name" value="PBP_like_2"/>
    <property type="match status" value="1"/>
</dbReference>
<gene>
    <name evidence="4" type="ORF">G3256_00630</name>
</gene>
<keyword evidence="5" id="KW-1185">Reference proteome</keyword>